<accession>A0ABY8TI71</accession>
<organism evidence="5 6">
    <name type="scientific">Tetradesmus obliquus</name>
    <name type="common">Green alga</name>
    <name type="synonym">Acutodesmus obliquus</name>
    <dbReference type="NCBI Taxonomy" id="3088"/>
    <lineage>
        <taxon>Eukaryota</taxon>
        <taxon>Viridiplantae</taxon>
        <taxon>Chlorophyta</taxon>
        <taxon>core chlorophytes</taxon>
        <taxon>Chlorophyceae</taxon>
        <taxon>CS clade</taxon>
        <taxon>Sphaeropleales</taxon>
        <taxon>Scenedesmaceae</taxon>
        <taxon>Tetradesmus</taxon>
    </lineage>
</organism>
<dbReference type="CDD" id="cd10527">
    <property type="entry name" value="SET_LSMT"/>
    <property type="match status" value="1"/>
</dbReference>
<dbReference type="InterPro" id="IPR046341">
    <property type="entry name" value="SET_dom_sf"/>
</dbReference>
<dbReference type="InterPro" id="IPR001214">
    <property type="entry name" value="SET_dom"/>
</dbReference>
<feature type="domain" description="SET" evidence="4">
    <location>
        <begin position="90"/>
        <end position="178"/>
    </location>
</feature>
<dbReference type="Gene3D" id="3.90.1420.10">
    <property type="entry name" value="Rubisco LSMT, substrate-binding domain"/>
    <property type="match status" value="1"/>
</dbReference>
<dbReference type="Proteomes" id="UP001244341">
    <property type="component" value="Chromosome 1b"/>
</dbReference>
<dbReference type="Pfam" id="PF00856">
    <property type="entry name" value="SET"/>
    <property type="match status" value="1"/>
</dbReference>
<proteinExistence type="predicted"/>
<gene>
    <name evidence="5" type="ORF">OEZ85_008206</name>
</gene>
<evidence type="ECO:0000256" key="1">
    <source>
        <dbReference type="ARBA" id="ARBA00022603"/>
    </source>
</evidence>
<evidence type="ECO:0000259" key="4">
    <source>
        <dbReference type="Pfam" id="PF00856"/>
    </source>
</evidence>
<sequence>MLHGDLPPQLAAYLMSSRGDWFKRLVCWLLWLSRHGSGIWPLYMQLLPREEEMCSLMNFAPEERSELQCPDMEALAEKERSAIQGLHDTVFSSSTGELAALDLAPEFKHTLWAACMVNSRCFSDNVGREALSLMVPCADMANHGMQPNAAYKLEPDSQSFSITTTEDVPAGAELLISYLGSQPSKGSAALMKDYGFVLPGNINDSIAFAPAGPTPLLNAAQLLDAAAQSLPLDSSSSSSSTASDEAVHRRRQQAVMKSLKPFVALGDSMGQGPPGNAAEQQQLATALVQQCQEQLDRHATSIQQDEQLLAAVSKLGPRLHAAVQARLERKWLLATAQQMLTLYASRLS</sequence>
<dbReference type="EMBL" id="CP126208">
    <property type="protein sequence ID" value="WIA08784.1"/>
    <property type="molecule type" value="Genomic_DNA"/>
</dbReference>
<dbReference type="PANTHER" id="PTHR13271">
    <property type="entry name" value="UNCHARACTERIZED PUTATIVE METHYLTRANSFERASE"/>
    <property type="match status" value="1"/>
</dbReference>
<reference evidence="5 6" key="1">
    <citation type="submission" date="2023-05" db="EMBL/GenBank/DDBJ databases">
        <title>A 100% complete, gapless, phased diploid assembly of the Scenedesmus obliquus UTEX 3031 genome.</title>
        <authorList>
            <person name="Biondi T.C."/>
            <person name="Hanschen E.R."/>
            <person name="Kwon T."/>
            <person name="Eng W."/>
            <person name="Kruse C.P.S."/>
            <person name="Koehler S.I."/>
            <person name="Kunde Y."/>
            <person name="Gleasner C.D."/>
            <person name="You Mak K.T."/>
            <person name="Polle J."/>
            <person name="Hovde B.T."/>
            <person name="Starkenburg S.R."/>
        </authorList>
    </citation>
    <scope>NUCLEOTIDE SEQUENCE [LARGE SCALE GENOMIC DNA]</scope>
    <source>
        <strain evidence="5 6">DOE0152z</strain>
    </source>
</reference>
<dbReference type="InterPro" id="IPR050600">
    <property type="entry name" value="SETD3_SETD6_MTase"/>
</dbReference>
<evidence type="ECO:0000313" key="5">
    <source>
        <dbReference type="EMBL" id="WIA08784.1"/>
    </source>
</evidence>
<evidence type="ECO:0000256" key="3">
    <source>
        <dbReference type="ARBA" id="ARBA00022691"/>
    </source>
</evidence>
<keyword evidence="3" id="KW-0949">S-adenosyl-L-methionine</keyword>
<dbReference type="InterPro" id="IPR036464">
    <property type="entry name" value="Rubisco_LSMT_subst-bd_sf"/>
</dbReference>
<dbReference type="SUPFAM" id="SSF82199">
    <property type="entry name" value="SET domain"/>
    <property type="match status" value="1"/>
</dbReference>
<dbReference type="PANTHER" id="PTHR13271:SF137">
    <property type="entry name" value="SET DOMAIN-CONTAINING PROTEIN"/>
    <property type="match status" value="1"/>
</dbReference>
<keyword evidence="1" id="KW-0489">Methyltransferase</keyword>
<keyword evidence="6" id="KW-1185">Reference proteome</keyword>
<evidence type="ECO:0000313" key="6">
    <source>
        <dbReference type="Proteomes" id="UP001244341"/>
    </source>
</evidence>
<protein>
    <recommendedName>
        <fullName evidence="4">SET domain-containing protein</fullName>
    </recommendedName>
</protein>
<name>A0ABY8TI71_TETOB</name>
<dbReference type="Gene3D" id="3.90.1410.10">
    <property type="entry name" value="set domain protein methyltransferase, domain 1"/>
    <property type="match status" value="1"/>
</dbReference>
<dbReference type="SUPFAM" id="SSF81822">
    <property type="entry name" value="RuBisCo LSMT C-terminal, substrate-binding domain"/>
    <property type="match status" value="1"/>
</dbReference>
<keyword evidence="2" id="KW-0808">Transferase</keyword>
<evidence type="ECO:0000256" key="2">
    <source>
        <dbReference type="ARBA" id="ARBA00022679"/>
    </source>
</evidence>